<evidence type="ECO:0000256" key="1">
    <source>
        <dbReference type="ARBA" id="ARBA00004651"/>
    </source>
</evidence>
<protein>
    <submittedName>
        <fullName evidence="15">NHLP family bacteriocin export ABC transporter peptidase/permease/ATPase subunit</fullName>
    </submittedName>
</protein>
<dbReference type="InterPro" id="IPR017871">
    <property type="entry name" value="ABC_transporter-like_CS"/>
</dbReference>
<dbReference type="InterPro" id="IPR011527">
    <property type="entry name" value="ABC1_TM_dom"/>
</dbReference>
<evidence type="ECO:0000259" key="14">
    <source>
        <dbReference type="PROSITE" id="PS50990"/>
    </source>
</evidence>
<dbReference type="Pfam" id="PF03412">
    <property type="entry name" value="Peptidase_C39"/>
    <property type="match status" value="1"/>
</dbReference>
<dbReference type="GO" id="GO:0140359">
    <property type="term" value="F:ABC-type transporter activity"/>
    <property type="evidence" value="ECO:0007669"/>
    <property type="project" value="InterPro"/>
</dbReference>
<dbReference type="PROSITE" id="PS50929">
    <property type="entry name" value="ABC_TM1F"/>
    <property type="match status" value="1"/>
</dbReference>
<dbReference type="GO" id="GO:0005886">
    <property type="term" value="C:plasma membrane"/>
    <property type="evidence" value="ECO:0007669"/>
    <property type="project" value="UniProtKB-SubCell"/>
</dbReference>
<keyword evidence="4 11" id="KW-0812">Transmembrane</keyword>
<dbReference type="PANTHER" id="PTHR24221">
    <property type="entry name" value="ATP-BINDING CASSETTE SUB-FAMILY B"/>
    <property type="match status" value="1"/>
</dbReference>
<evidence type="ECO:0000256" key="2">
    <source>
        <dbReference type="ARBA" id="ARBA00022448"/>
    </source>
</evidence>
<evidence type="ECO:0000256" key="11">
    <source>
        <dbReference type="SAM" id="Phobius"/>
    </source>
</evidence>
<evidence type="ECO:0000256" key="8">
    <source>
        <dbReference type="ARBA" id="ARBA00022989"/>
    </source>
</evidence>
<dbReference type="SUPFAM" id="SSF90123">
    <property type="entry name" value="ABC transporter transmembrane region"/>
    <property type="match status" value="1"/>
</dbReference>
<keyword evidence="7" id="KW-0653">Protein transport</keyword>
<dbReference type="InterPro" id="IPR039421">
    <property type="entry name" value="Type_1_exporter"/>
</dbReference>
<feature type="transmembrane region" description="Helical" evidence="11">
    <location>
        <begin position="290"/>
        <end position="311"/>
    </location>
</feature>
<dbReference type="InterPro" id="IPR027417">
    <property type="entry name" value="P-loop_NTPase"/>
</dbReference>
<dbReference type="PROSITE" id="PS50990">
    <property type="entry name" value="PEPTIDASE_C39"/>
    <property type="match status" value="1"/>
</dbReference>
<dbReference type="InterPro" id="IPR036640">
    <property type="entry name" value="ABC1_TM_sf"/>
</dbReference>
<dbReference type="PANTHER" id="PTHR24221:SF654">
    <property type="entry name" value="ATP-BINDING CASSETTE SUB-FAMILY B MEMBER 6"/>
    <property type="match status" value="1"/>
</dbReference>
<dbReference type="Pfam" id="PF00664">
    <property type="entry name" value="ABC_membrane"/>
    <property type="match status" value="1"/>
</dbReference>
<feature type="transmembrane region" description="Helical" evidence="11">
    <location>
        <begin position="401"/>
        <end position="424"/>
    </location>
</feature>
<keyword evidence="10" id="KW-0080">Bacteriocin transport</keyword>
<dbReference type="GO" id="GO:0034040">
    <property type="term" value="F:ATPase-coupled lipid transmembrane transporter activity"/>
    <property type="evidence" value="ECO:0007669"/>
    <property type="project" value="TreeGrafter"/>
</dbReference>
<feature type="transmembrane region" description="Helical" evidence="11">
    <location>
        <begin position="180"/>
        <end position="204"/>
    </location>
</feature>
<evidence type="ECO:0000256" key="5">
    <source>
        <dbReference type="ARBA" id="ARBA00022741"/>
    </source>
</evidence>
<dbReference type="GO" id="GO:0008233">
    <property type="term" value="F:peptidase activity"/>
    <property type="evidence" value="ECO:0007669"/>
    <property type="project" value="InterPro"/>
</dbReference>
<evidence type="ECO:0000256" key="6">
    <source>
        <dbReference type="ARBA" id="ARBA00022840"/>
    </source>
</evidence>
<keyword evidence="5" id="KW-0547">Nucleotide-binding</keyword>
<dbReference type="NCBIfam" id="TIGR03796">
    <property type="entry name" value="NHLM_micro_ABC1"/>
    <property type="match status" value="1"/>
</dbReference>
<dbReference type="PROSITE" id="PS50893">
    <property type="entry name" value="ABC_TRANSPORTER_2"/>
    <property type="match status" value="1"/>
</dbReference>
<dbReference type="Gene3D" id="3.90.70.10">
    <property type="entry name" value="Cysteine proteinases"/>
    <property type="match status" value="1"/>
</dbReference>
<sequence length="759" mass="82530">MLARIRTNIATSRRVWRRVTQRPSRTRTVLQMEAVECGAACLGSILGFYGCYAPLEELRVACGVSRDGVTAKNILRAARTYGLEAKGFKRELDGLRTTEMPCVLFWNFNHFVVLEGIVDDVAYLNDPATGPRRVSMQEVDEAYTGVVLCFTPGPQFERVGAEPSLRTAVRDRVRGAQGPLAFAMLAGLALVLPGLLVPAFARLFVDHVLVQSLQGWVAPLLLGMALTAALRGALVWLRSYVLLRLGARLSIVETSRFLWHVLRLPVEFFAQRSAGDISSRVALNTSVTQMLTGQVASTAIDLLLAVFYAVLMWLYDWQLALISVAIVAANLWLMRLVSATRVDGNRRLLQQEGKFVGALMGGLGNIETLKATSGEAQFFATLAGHQATLTNTSQALARQSLVLSSVPSILGGIGSAAVLALGGLHVMNGTLTLGMLVAFQSLQAGFFGPVQSLLSLGAQLQNVVGELSRVDDVLRYPLDTQTRSEIAPPGTRVDLRVVDLRQTQLHSAAARPELSGHVELDNITFGYSRLAPPLLRDFSLTLKPGARIALVGASGCGKSTVSKLVCGLYQPWGGEIYFDGQPIREIERELFSASVALVDQDLRLFSGTIREALTLWDETIPDRHVLQAARDARIDDVITMRPGAFDSELQEGGANLSGGQRQRLEIARALCINPRVLVLDEATSALDTVTEAAIDRNIRRRGCTCLIVAHRLSTVRDCDEILVLDRGAVVQRGTHDELIDDRNGHYARLLEVSAHAAVS</sequence>
<keyword evidence="6" id="KW-0067">ATP-binding</keyword>
<dbReference type="FunFam" id="3.40.50.300:FF:000299">
    <property type="entry name" value="ABC transporter ATP-binding protein/permease"/>
    <property type="match status" value="1"/>
</dbReference>
<dbReference type="Gene3D" id="1.20.1560.10">
    <property type="entry name" value="ABC transporter type 1, transmembrane domain"/>
    <property type="match status" value="1"/>
</dbReference>
<dbReference type="GO" id="GO:0016887">
    <property type="term" value="F:ATP hydrolysis activity"/>
    <property type="evidence" value="ECO:0007669"/>
    <property type="project" value="InterPro"/>
</dbReference>
<comment type="subcellular location">
    <subcellularLocation>
        <location evidence="1">Cell membrane</location>
        <topology evidence="1">Multi-pass membrane protein</topology>
    </subcellularLocation>
</comment>
<organism evidence="15 16">
    <name type="scientific">Gemmatimonas groenlandica</name>
    <dbReference type="NCBI Taxonomy" id="2732249"/>
    <lineage>
        <taxon>Bacteria</taxon>
        <taxon>Pseudomonadati</taxon>
        <taxon>Gemmatimonadota</taxon>
        <taxon>Gemmatimonadia</taxon>
        <taxon>Gemmatimonadales</taxon>
        <taxon>Gemmatimonadaceae</taxon>
        <taxon>Gemmatimonas</taxon>
    </lineage>
</organism>
<dbReference type="Proteomes" id="UP000500938">
    <property type="component" value="Chromosome"/>
</dbReference>
<evidence type="ECO:0000256" key="3">
    <source>
        <dbReference type="ARBA" id="ARBA00022475"/>
    </source>
</evidence>
<accession>A0A6M4IMP1</accession>
<keyword evidence="3" id="KW-1003">Cell membrane</keyword>
<dbReference type="Gene3D" id="3.40.50.300">
    <property type="entry name" value="P-loop containing nucleotide triphosphate hydrolases"/>
    <property type="match status" value="1"/>
</dbReference>
<evidence type="ECO:0000259" key="12">
    <source>
        <dbReference type="PROSITE" id="PS50893"/>
    </source>
</evidence>
<name>A0A6M4IMP1_9BACT</name>
<dbReference type="KEGG" id="ggr:HKW67_07480"/>
<dbReference type="PROSITE" id="PS00211">
    <property type="entry name" value="ABC_TRANSPORTER_1"/>
    <property type="match status" value="1"/>
</dbReference>
<keyword evidence="16" id="KW-1185">Reference proteome</keyword>
<dbReference type="InterPro" id="IPR003593">
    <property type="entry name" value="AAA+_ATPase"/>
</dbReference>
<evidence type="ECO:0000256" key="7">
    <source>
        <dbReference type="ARBA" id="ARBA00022927"/>
    </source>
</evidence>
<evidence type="ECO:0000256" key="4">
    <source>
        <dbReference type="ARBA" id="ARBA00022692"/>
    </source>
</evidence>
<feature type="transmembrane region" description="Helical" evidence="11">
    <location>
        <begin position="216"/>
        <end position="237"/>
    </location>
</feature>
<dbReference type="GO" id="GO:0015031">
    <property type="term" value="P:protein transport"/>
    <property type="evidence" value="ECO:0007669"/>
    <property type="project" value="UniProtKB-KW"/>
</dbReference>
<dbReference type="SMART" id="SM00382">
    <property type="entry name" value="AAA"/>
    <property type="match status" value="1"/>
</dbReference>
<evidence type="ECO:0000256" key="10">
    <source>
        <dbReference type="ARBA" id="ARBA00043264"/>
    </source>
</evidence>
<dbReference type="InterPro" id="IPR003439">
    <property type="entry name" value="ABC_transporter-like_ATP-bd"/>
</dbReference>
<gene>
    <name evidence="15" type="ORF">HKW67_07480</name>
</gene>
<dbReference type="EMBL" id="CP053085">
    <property type="protein sequence ID" value="QJR35355.1"/>
    <property type="molecule type" value="Genomic_DNA"/>
</dbReference>
<evidence type="ECO:0000313" key="16">
    <source>
        <dbReference type="Proteomes" id="UP000500938"/>
    </source>
</evidence>
<evidence type="ECO:0000259" key="13">
    <source>
        <dbReference type="PROSITE" id="PS50929"/>
    </source>
</evidence>
<dbReference type="InterPro" id="IPR005074">
    <property type="entry name" value="Peptidase_C39"/>
</dbReference>
<feature type="domain" description="ABC transmembrane type-1" evidence="13">
    <location>
        <begin position="181"/>
        <end position="462"/>
    </location>
</feature>
<dbReference type="SUPFAM" id="SSF52540">
    <property type="entry name" value="P-loop containing nucleoside triphosphate hydrolases"/>
    <property type="match status" value="1"/>
</dbReference>
<feature type="transmembrane region" description="Helical" evidence="11">
    <location>
        <begin position="317"/>
        <end position="337"/>
    </location>
</feature>
<dbReference type="RefSeq" id="WP_171224785.1">
    <property type="nucleotide sequence ID" value="NZ_CP053085.1"/>
</dbReference>
<keyword evidence="2" id="KW-0813">Transport</keyword>
<evidence type="ECO:0000256" key="9">
    <source>
        <dbReference type="ARBA" id="ARBA00023136"/>
    </source>
</evidence>
<dbReference type="CDD" id="cd18569">
    <property type="entry name" value="ABC_6TM_NHLM_bacteriocin"/>
    <property type="match status" value="1"/>
</dbReference>
<dbReference type="InterPro" id="IPR022514">
    <property type="entry name" value="NHPM_micro_ABC1"/>
</dbReference>
<evidence type="ECO:0000313" key="15">
    <source>
        <dbReference type="EMBL" id="QJR35355.1"/>
    </source>
</evidence>
<feature type="domain" description="ABC transporter" evidence="12">
    <location>
        <begin position="518"/>
        <end position="751"/>
    </location>
</feature>
<reference evidence="15 16" key="1">
    <citation type="submission" date="2020-05" db="EMBL/GenBank/DDBJ databases">
        <title>Complete genome sequence of Gemmatimonas greenlandica TET16.</title>
        <authorList>
            <person name="Zeng Y."/>
        </authorList>
    </citation>
    <scope>NUCLEOTIDE SEQUENCE [LARGE SCALE GENOMIC DNA]</scope>
    <source>
        <strain evidence="15 16">TET16</strain>
    </source>
</reference>
<proteinExistence type="predicted"/>
<dbReference type="GO" id="GO:0006508">
    <property type="term" value="P:proteolysis"/>
    <property type="evidence" value="ECO:0007669"/>
    <property type="project" value="InterPro"/>
</dbReference>
<feature type="domain" description="Peptidase C39" evidence="14">
    <location>
        <begin position="31"/>
        <end position="150"/>
    </location>
</feature>
<keyword evidence="9 11" id="KW-0472">Membrane</keyword>
<dbReference type="GO" id="GO:0043213">
    <property type="term" value="P:bacteriocin transport"/>
    <property type="evidence" value="ECO:0007669"/>
    <property type="project" value="UniProtKB-KW"/>
</dbReference>
<keyword evidence="8 11" id="KW-1133">Transmembrane helix</keyword>
<dbReference type="AlphaFoldDB" id="A0A6M4IMP1"/>
<dbReference type="GO" id="GO:0005524">
    <property type="term" value="F:ATP binding"/>
    <property type="evidence" value="ECO:0007669"/>
    <property type="project" value="UniProtKB-KW"/>
</dbReference>
<dbReference type="Pfam" id="PF00005">
    <property type="entry name" value="ABC_tran"/>
    <property type="match status" value="1"/>
</dbReference>